<evidence type="ECO:0000313" key="1">
    <source>
        <dbReference type="EMBL" id="KAI3736502.1"/>
    </source>
</evidence>
<reference evidence="2" key="1">
    <citation type="journal article" date="2022" name="Mol. Ecol. Resour.">
        <title>The genomes of chicory, endive, great burdock and yacon provide insights into Asteraceae palaeo-polyploidization history and plant inulin production.</title>
        <authorList>
            <person name="Fan W."/>
            <person name="Wang S."/>
            <person name="Wang H."/>
            <person name="Wang A."/>
            <person name="Jiang F."/>
            <person name="Liu H."/>
            <person name="Zhao H."/>
            <person name="Xu D."/>
            <person name="Zhang Y."/>
        </authorList>
    </citation>
    <scope>NUCLEOTIDE SEQUENCE [LARGE SCALE GENOMIC DNA]</scope>
    <source>
        <strain evidence="2">cv. Niubang</strain>
    </source>
</reference>
<keyword evidence="2" id="KW-1185">Reference proteome</keyword>
<protein>
    <submittedName>
        <fullName evidence="1">Uncharacterized protein</fullName>
    </submittedName>
</protein>
<organism evidence="1 2">
    <name type="scientific">Arctium lappa</name>
    <name type="common">Greater burdock</name>
    <name type="synonym">Lappa major</name>
    <dbReference type="NCBI Taxonomy" id="4217"/>
    <lineage>
        <taxon>Eukaryota</taxon>
        <taxon>Viridiplantae</taxon>
        <taxon>Streptophyta</taxon>
        <taxon>Embryophyta</taxon>
        <taxon>Tracheophyta</taxon>
        <taxon>Spermatophyta</taxon>
        <taxon>Magnoliopsida</taxon>
        <taxon>eudicotyledons</taxon>
        <taxon>Gunneridae</taxon>
        <taxon>Pentapetalae</taxon>
        <taxon>asterids</taxon>
        <taxon>campanulids</taxon>
        <taxon>Asterales</taxon>
        <taxon>Asteraceae</taxon>
        <taxon>Carduoideae</taxon>
        <taxon>Cardueae</taxon>
        <taxon>Arctiinae</taxon>
        <taxon>Arctium</taxon>
    </lineage>
</organism>
<dbReference type="Proteomes" id="UP001055879">
    <property type="component" value="Linkage Group LG04"/>
</dbReference>
<accession>A0ACB9CQD4</accession>
<reference evidence="1 2" key="2">
    <citation type="journal article" date="2022" name="Mol. Ecol. Resour.">
        <title>The genomes of chicory, endive, great burdock and yacon provide insights into Asteraceae paleo-polyploidization history and plant inulin production.</title>
        <authorList>
            <person name="Fan W."/>
            <person name="Wang S."/>
            <person name="Wang H."/>
            <person name="Wang A."/>
            <person name="Jiang F."/>
            <person name="Liu H."/>
            <person name="Zhao H."/>
            <person name="Xu D."/>
            <person name="Zhang Y."/>
        </authorList>
    </citation>
    <scope>NUCLEOTIDE SEQUENCE [LARGE SCALE GENOMIC DNA]</scope>
    <source>
        <strain evidence="2">cv. Niubang</strain>
    </source>
</reference>
<sequence length="200" mass="21679">MGISGSIPGFVSGSVAQNVHQANRRDQKKENLLNSFGSNSRSSMSRSLKKSTPRRRLKKIEAQIGDMDVNSLINLNSVKDVNDRRGDFSFGKSRSEGSKYDAMIEDRSIGDSMVQLKVESTVQNGSVDVSAGCNYDYKPKFGVGDIDNNLKSMGADHTTANSNSIPQAKGNFEVYNKLSYFGSNVVNASGTNSIPQTPNP</sequence>
<dbReference type="EMBL" id="CM042050">
    <property type="protein sequence ID" value="KAI3736502.1"/>
    <property type="molecule type" value="Genomic_DNA"/>
</dbReference>
<proteinExistence type="predicted"/>
<name>A0ACB9CQD4_ARCLA</name>
<comment type="caution">
    <text evidence="1">The sequence shown here is derived from an EMBL/GenBank/DDBJ whole genome shotgun (WGS) entry which is preliminary data.</text>
</comment>
<evidence type="ECO:0000313" key="2">
    <source>
        <dbReference type="Proteomes" id="UP001055879"/>
    </source>
</evidence>
<gene>
    <name evidence="1" type="ORF">L6452_16044</name>
</gene>